<dbReference type="AlphaFoldDB" id="A0A7W4JWB6"/>
<accession>A0A7W4JWB6</accession>
<comment type="similarity">
    <text evidence="1">Belongs to the ros/MucR family.</text>
</comment>
<dbReference type="Gene3D" id="1.10.10.1550">
    <property type="entry name" value="ROS/MUCR transcriptional regulator protein"/>
    <property type="match status" value="1"/>
</dbReference>
<dbReference type="GO" id="GO:0006355">
    <property type="term" value="P:regulation of DNA-templated transcription"/>
    <property type="evidence" value="ECO:0007669"/>
    <property type="project" value="InterPro"/>
</dbReference>
<evidence type="ECO:0000256" key="2">
    <source>
        <dbReference type="SAM" id="MobiDB-lite"/>
    </source>
</evidence>
<dbReference type="GO" id="GO:0008270">
    <property type="term" value="F:zinc ion binding"/>
    <property type="evidence" value="ECO:0007669"/>
    <property type="project" value="InterPro"/>
</dbReference>
<dbReference type="Pfam" id="PF05443">
    <property type="entry name" value="ROS_MUCR"/>
    <property type="match status" value="1"/>
</dbReference>
<sequence>MTETHAALTRKTANIVAAYVSASAIGADTLPALIASVYQALANLDGPIPTTPVAPEPAVPIRRSVFPDYIVCLEDGRQFKSLKRHLWTAYGMTPEDYRAKWKLPTDYPIVAPNYAAHRSALARAIGLGKRPPADADISPPGATNEPPITILPERKRGRKRMAAKVKPERTIARSV</sequence>
<dbReference type="InterPro" id="IPR008807">
    <property type="entry name" value="ROS_MUCR"/>
</dbReference>
<dbReference type="GO" id="GO:0003677">
    <property type="term" value="F:DNA binding"/>
    <property type="evidence" value="ECO:0007669"/>
    <property type="project" value="InterPro"/>
</dbReference>
<name>A0A7W4JWB6_9PROT</name>
<evidence type="ECO:0000313" key="4">
    <source>
        <dbReference type="Proteomes" id="UP000555756"/>
    </source>
</evidence>
<gene>
    <name evidence="3" type="ORF">HLH34_18760</name>
</gene>
<dbReference type="InterPro" id="IPR041920">
    <property type="entry name" value="ROS/MUCR_sf"/>
</dbReference>
<feature type="region of interest" description="Disordered" evidence="2">
    <location>
        <begin position="155"/>
        <end position="175"/>
    </location>
</feature>
<comment type="caution">
    <text evidence="3">The sequence shown here is derived from an EMBL/GenBank/DDBJ whole genome shotgun (WGS) entry which is preliminary data.</text>
</comment>
<evidence type="ECO:0000256" key="1">
    <source>
        <dbReference type="ARBA" id="ARBA00007031"/>
    </source>
</evidence>
<keyword evidence="4" id="KW-1185">Reference proteome</keyword>
<dbReference type="EMBL" id="JABEQF010000034">
    <property type="protein sequence ID" value="MBB2191975.1"/>
    <property type="molecule type" value="Genomic_DNA"/>
</dbReference>
<evidence type="ECO:0000313" key="3">
    <source>
        <dbReference type="EMBL" id="MBB2191975.1"/>
    </source>
</evidence>
<dbReference type="Proteomes" id="UP000555756">
    <property type="component" value="Unassembled WGS sequence"/>
</dbReference>
<feature type="compositionally biased region" description="Basic and acidic residues" evidence="2">
    <location>
        <begin position="165"/>
        <end position="175"/>
    </location>
</feature>
<organism evidence="3 4">
    <name type="scientific">Gluconacetobacter azotocaptans</name>
    <dbReference type="NCBI Taxonomy" id="142834"/>
    <lineage>
        <taxon>Bacteria</taxon>
        <taxon>Pseudomonadati</taxon>
        <taxon>Pseudomonadota</taxon>
        <taxon>Alphaproteobacteria</taxon>
        <taxon>Acetobacterales</taxon>
        <taxon>Acetobacteraceae</taxon>
        <taxon>Gluconacetobacter</taxon>
    </lineage>
</organism>
<dbReference type="RefSeq" id="WP_183121082.1">
    <property type="nucleotide sequence ID" value="NZ_JABEQF010000034.1"/>
</dbReference>
<protein>
    <submittedName>
        <fullName evidence="3">Transcriptional regulator</fullName>
    </submittedName>
</protein>
<proteinExistence type="inferred from homology"/>
<reference evidence="3 4" key="1">
    <citation type="submission" date="2020-04" db="EMBL/GenBank/DDBJ databases">
        <title>Description of novel Gluconacetobacter.</title>
        <authorList>
            <person name="Sombolestani A."/>
        </authorList>
    </citation>
    <scope>NUCLEOTIDE SEQUENCE [LARGE SCALE GENOMIC DNA]</scope>
    <source>
        <strain evidence="3 4">LMG 21311</strain>
    </source>
</reference>